<protein>
    <submittedName>
        <fullName evidence="6">ATP-dependent 3'-5' DNA helicase</fullName>
    </submittedName>
</protein>
<dbReference type="InterPro" id="IPR011545">
    <property type="entry name" value="DEAD/DEAH_box_helicase_dom"/>
</dbReference>
<feature type="region of interest" description="Disordered" evidence="3">
    <location>
        <begin position="1"/>
        <end position="57"/>
    </location>
</feature>
<dbReference type="InterPro" id="IPR014001">
    <property type="entry name" value="Helicase_ATP-bd"/>
</dbReference>
<dbReference type="SMART" id="SM00490">
    <property type="entry name" value="HELICc"/>
    <property type="match status" value="1"/>
</dbReference>
<feature type="compositionally biased region" description="Basic residues" evidence="3">
    <location>
        <begin position="31"/>
        <end position="50"/>
    </location>
</feature>
<dbReference type="Pfam" id="PF09369">
    <property type="entry name" value="MZB"/>
    <property type="match status" value="1"/>
</dbReference>
<name>A0ABR1IX07_9AGAR</name>
<accession>A0ABR1IX07</accession>
<keyword evidence="6" id="KW-0378">Hydrolase</keyword>
<dbReference type="CDD" id="cd18797">
    <property type="entry name" value="SF2_C_Hrq"/>
    <property type="match status" value="1"/>
</dbReference>
<evidence type="ECO:0000256" key="1">
    <source>
        <dbReference type="ARBA" id="ARBA00022741"/>
    </source>
</evidence>
<dbReference type="Pfam" id="PF00270">
    <property type="entry name" value="DEAD"/>
    <property type="match status" value="1"/>
</dbReference>
<evidence type="ECO:0000259" key="5">
    <source>
        <dbReference type="PROSITE" id="PS51194"/>
    </source>
</evidence>
<organism evidence="6 7">
    <name type="scientific">Marasmiellus scandens</name>
    <dbReference type="NCBI Taxonomy" id="2682957"/>
    <lineage>
        <taxon>Eukaryota</taxon>
        <taxon>Fungi</taxon>
        <taxon>Dikarya</taxon>
        <taxon>Basidiomycota</taxon>
        <taxon>Agaricomycotina</taxon>
        <taxon>Agaricomycetes</taxon>
        <taxon>Agaricomycetidae</taxon>
        <taxon>Agaricales</taxon>
        <taxon>Marasmiineae</taxon>
        <taxon>Omphalotaceae</taxon>
        <taxon>Marasmiellus</taxon>
    </lineage>
</organism>
<keyword evidence="7" id="KW-1185">Reference proteome</keyword>
<dbReference type="PANTHER" id="PTHR47957:SF3">
    <property type="entry name" value="ATP-DEPENDENT HELICASE HRQ1"/>
    <property type="match status" value="1"/>
</dbReference>
<feature type="domain" description="Helicase ATP-binding" evidence="4">
    <location>
        <begin position="338"/>
        <end position="521"/>
    </location>
</feature>
<dbReference type="SMART" id="SM00487">
    <property type="entry name" value="DEXDc"/>
    <property type="match status" value="1"/>
</dbReference>
<sequence length="1088" mass="122069">MGPKLSKKRQKSFDESSSPSLEVESLEPQHVAKKAKGVTTAKSRKGKGKEKRGEDLDEDSGWPEYFHSLFRLFKAINTVLAFVSSRKQMANSFDTIRASVENIIRQPLDLSKVAELKALLPDIIKFAYVPRNSMQIFESQRRARSPDFSTISQPRDSLIGLAQNEQDSESDSDHVLTLEFIDSWRGSTGSGSSSKNETNSVRTPTATKKLVEKRNERFRKAVNELLTATPANEDPVALIQAAARDHIPINPDVTPDDLFIADDGPIEPIPDPENRPSIKEVLQEMQKQRWYRDQIVDQRTVAAKDGTAVNIPLSSSIKQALRESRGIESLYSHQASAINAISQNKNVIVSTPTASGKSVIYQIPLLKFLEENKNATAMFVYPTKALAQDQKTALENLLVACPGLEHVQVATYDGDTPHELRTGIRSTASVIFTNFDMIHVSILPHEDLWRSFLKNLKLFVVDELHYYSGNMGSHVAYVMRRFRRICAAVGNRRTRFVSCSATVSNPGKHMVNIFGIDPDQLEVVEEDGAPSGQKECLIWQSPYVDEDEKAFGRTGAIGEATGLMRFLMKRGIRVILFCKIRKVCELVMKTLRAELTSQGRHDILNRVQAYRGGYSPEDRRRIEREAFTGHLLGIVATNALELGVDIGALDAVIMLGFPMSIASFRQQSGRAGRRRQDSLAILVATGYPLDQYYVKNPDELFDGATDDLIVDLDNKYILEAHLQCAAHEMPMSQEDEKYFGPMTKEICEKMLHKDSDGWFHTHNKYMPTPSKLINIRGVKEDKYVLVDVTNSARNATILEEIETSRALFEIYEGAVFLHQGKTFIVQDIKHDSRMVELKQVDVNWTTRPRDFTDVNAVETYRIREITASPVRAYYGRVEVRTQVFGFHKIRHNVILDIVDVESDPWEQETTGMWVDVPPFVLELIRDKHIKPAAAIHSAEHAFMNQFALSQDLRTECKAEEKEYLKKESRRKRPARLIIYDPAANAAGVSAKAFDNVSGILRKALAAVGNCDCLEPQGCAKCVLSPTCKEKNAVASKAGALAVLKALLGLEVDPDSIPYETDERHLQGHDSIVSASSVRERDHVRVETT</sequence>
<dbReference type="InterPro" id="IPR018973">
    <property type="entry name" value="MZB"/>
</dbReference>
<dbReference type="InterPro" id="IPR014939">
    <property type="entry name" value="CDT1_Gemini-bd-like"/>
</dbReference>
<evidence type="ECO:0000259" key="4">
    <source>
        <dbReference type="PROSITE" id="PS51192"/>
    </source>
</evidence>
<dbReference type="SUPFAM" id="SSF46785">
    <property type="entry name" value="Winged helix' DNA-binding domain"/>
    <property type="match status" value="1"/>
</dbReference>
<keyword evidence="2" id="KW-0067">ATP-binding</keyword>
<proteinExistence type="predicted"/>
<dbReference type="GO" id="GO:0004386">
    <property type="term" value="F:helicase activity"/>
    <property type="evidence" value="ECO:0007669"/>
    <property type="project" value="UniProtKB-KW"/>
</dbReference>
<dbReference type="CDD" id="cd17923">
    <property type="entry name" value="DEXHc_Hrq1-like"/>
    <property type="match status" value="1"/>
</dbReference>
<dbReference type="InterPro" id="IPR055227">
    <property type="entry name" value="HRQ1_WHD"/>
</dbReference>
<feature type="region of interest" description="Disordered" evidence="3">
    <location>
        <begin position="186"/>
        <end position="205"/>
    </location>
</feature>
<reference evidence="6 7" key="1">
    <citation type="submission" date="2024-01" db="EMBL/GenBank/DDBJ databases">
        <title>A draft genome for the cacao thread blight pathogen Marasmiellus scandens.</title>
        <authorList>
            <person name="Baruah I.K."/>
            <person name="Leung J."/>
            <person name="Bukari Y."/>
            <person name="Amoako-Attah I."/>
            <person name="Meinhardt L.W."/>
            <person name="Bailey B.A."/>
            <person name="Cohen S.P."/>
        </authorList>
    </citation>
    <scope>NUCLEOTIDE SEQUENCE [LARGE SCALE GENOMIC DNA]</scope>
    <source>
        <strain evidence="6 7">GH-19</strain>
    </source>
</reference>
<evidence type="ECO:0000256" key="3">
    <source>
        <dbReference type="SAM" id="MobiDB-lite"/>
    </source>
</evidence>
<feature type="compositionally biased region" description="Polar residues" evidence="3">
    <location>
        <begin position="195"/>
        <end position="205"/>
    </location>
</feature>
<dbReference type="InterPro" id="IPR027417">
    <property type="entry name" value="P-loop_NTPase"/>
</dbReference>
<keyword evidence="1" id="KW-0547">Nucleotide-binding</keyword>
<dbReference type="PROSITE" id="PS51194">
    <property type="entry name" value="HELICASE_CTER"/>
    <property type="match status" value="1"/>
</dbReference>
<dbReference type="PANTHER" id="PTHR47957">
    <property type="entry name" value="ATP-DEPENDENT HELICASE HRQ1"/>
    <property type="match status" value="1"/>
</dbReference>
<gene>
    <name evidence="6" type="primary">HRQ1</name>
    <name evidence="6" type="ORF">VKT23_017184</name>
</gene>
<dbReference type="InterPro" id="IPR001650">
    <property type="entry name" value="Helicase_C-like"/>
</dbReference>
<dbReference type="Proteomes" id="UP001498398">
    <property type="component" value="Unassembled WGS sequence"/>
</dbReference>
<evidence type="ECO:0000313" key="7">
    <source>
        <dbReference type="Proteomes" id="UP001498398"/>
    </source>
</evidence>
<feature type="compositionally biased region" description="Basic residues" evidence="3">
    <location>
        <begin position="1"/>
        <end position="10"/>
    </location>
</feature>
<feature type="domain" description="Helicase C-terminal" evidence="5">
    <location>
        <begin position="562"/>
        <end position="737"/>
    </location>
</feature>
<dbReference type="Pfam" id="PF22982">
    <property type="entry name" value="WHD_HRQ1"/>
    <property type="match status" value="1"/>
</dbReference>
<dbReference type="PROSITE" id="PS51192">
    <property type="entry name" value="HELICASE_ATP_BIND_1"/>
    <property type="match status" value="1"/>
</dbReference>
<feature type="compositionally biased region" description="Low complexity" evidence="3">
    <location>
        <begin position="15"/>
        <end position="28"/>
    </location>
</feature>
<dbReference type="SUPFAM" id="SSF52540">
    <property type="entry name" value="P-loop containing nucleoside triphosphate hydrolases"/>
    <property type="match status" value="1"/>
</dbReference>
<keyword evidence="6" id="KW-0347">Helicase</keyword>
<dbReference type="EMBL" id="JBANRG010000069">
    <property type="protein sequence ID" value="KAK7440243.1"/>
    <property type="molecule type" value="Genomic_DNA"/>
</dbReference>
<dbReference type="InterPro" id="IPR036390">
    <property type="entry name" value="WH_DNA-bd_sf"/>
</dbReference>
<dbReference type="Pfam" id="PF08839">
    <property type="entry name" value="CDT1"/>
    <property type="match status" value="1"/>
</dbReference>
<comment type="caution">
    <text evidence="6">The sequence shown here is derived from an EMBL/GenBank/DDBJ whole genome shotgun (WGS) entry which is preliminary data.</text>
</comment>
<dbReference type="Pfam" id="PF00271">
    <property type="entry name" value="Helicase_C"/>
    <property type="match status" value="1"/>
</dbReference>
<evidence type="ECO:0000256" key="2">
    <source>
        <dbReference type="ARBA" id="ARBA00022840"/>
    </source>
</evidence>
<evidence type="ECO:0000313" key="6">
    <source>
        <dbReference type="EMBL" id="KAK7440243.1"/>
    </source>
</evidence>
<dbReference type="Gene3D" id="3.40.50.300">
    <property type="entry name" value="P-loop containing nucleotide triphosphate hydrolases"/>
    <property type="match status" value="2"/>
</dbReference>